<dbReference type="PANTHER" id="PTHR22042">
    <property type="entry name" value="TANKYRASE 1 BINDING PROTEIN"/>
    <property type="match status" value="1"/>
</dbReference>
<feature type="compositionally biased region" description="Basic residues" evidence="1">
    <location>
        <begin position="98"/>
        <end position="111"/>
    </location>
</feature>
<dbReference type="InterPro" id="IPR040006">
    <property type="entry name" value="TNKS1BP1-like"/>
</dbReference>
<reference evidence="3" key="1">
    <citation type="submission" date="2020-07" db="EMBL/GenBank/DDBJ databases">
        <title>Clarias magur genome sequencing, assembly and annotation.</title>
        <authorList>
            <person name="Kushwaha B."/>
            <person name="Kumar R."/>
            <person name="Das P."/>
            <person name="Joshi C.G."/>
            <person name="Kumar D."/>
            <person name="Nagpure N.S."/>
            <person name="Pandey M."/>
            <person name="Agarwal S."/>
            <person name="Srivastava S."/>
            <person name="Singh M."/>
            <person name="Sahoo L."/>
            <person name="Jayasankar P."/>
            <person name="Meher P.K."/>
            <person name="Koringa P.G."/>
            <person name="Iquebal M.A."/>
            <person name="Das S.P."/>
            <person name="Bit A."/>
            <person name="Patnaik S."/>
            <person name="Patel N."/>
            <person name="Shah T.M."/>
            <person name="Hinsu A."/>
            <person name="Jena J.K."/>
        </authorList>
    </citation>
    <scope>NUCLEOTIDE SEQUENCE</scope>
    <source>
        <strain evidence="3">CIFAMagur01</strain>
        <tissue evidence="3">Testis</tissue>
    </source>
</reference>
<evidence type="ECO:0000256" key="1">
    <source>
        <dbReference type="SAM" id="MobiDB-lite"/>
    </source>
</evidence>
<organism evidence="3 4">
    <name type="scientific">Clarias magur</name>
    <name type="common">Asian catfish</name>
    <name type="synonym">Macropteronotus magur</name>
    <dbReference type="NCBI Taxonomy" id="1594786"/>
    <lineage>
        <taxon>Eukaryota</taxon>
        <taxon>Metazoa</taxon>
        <taxon>Chordata</taxon>
        <taxon>Craniata</taxon>
        <taxon>Vertebrata</taxon>
        <taxon>Euteleostomi</taxon>
        <taxon>Actinopterygii</taxon>
        <taxon>Neopterygii</taxon>
        <taxon>Teleostei</taxon>
        <taxon>Ostariophysi</taxon>
        <taxon>Siluriformes</taxon>
        <taxon>Clariidae</taxon>
        <taxon>Clarias</taxon>
    </lineage>
</organism>
<dbReference type="Pfam" id="PF15327">
    <property type="entry name" value="Tankyrase_bdg_C"/>
    <property type="match status" value="1"/>
</dbReference>
<feature type="compositionally biased region" description="Polar residues" evidence="1">
    <location>
        <begin position="194"/>
        <end position="209"/>
    </location>
</feature>
<gene>
    <name evidence="3" type="ORF">DAT39_023274</name>
</gene>
<sequence>EQLKQGGQDECKDTDTLVQETDSQYGTWGTGQHTDDSLTPVTPSSDSNLTPSPRKPSLPHTPDQLSQDEQEEPLNFPQSTTVLLDSSAQRSKAQLSKSCRRRRAPPSRAARHSAVLPEGLDVTSEEWRFKDSTEDKPDSAKQQDEESDEEEPTRAADARTSSSSGSSQPQRVSMFPGMDPSVLMAQLKKRGESESQTDGPSPSQLSRSPKSPFLGRASRVLPPVGGKENG</sequence>
<keyword evidence="4" id="KW-1185">Reference proteome</keyword>
<evidence type="ECO:0000259" key="2">
    <source>
        <dbReference type="SMART" id="SM01319"/>
    </source>
</evidence>
<dbReference type="AlphaFoldDB" id="A0A8J4TVY9"/>
<feature type="compositionally biased region" description="Basic and acidic residues" evidence="1">
    <location>
        <begin position="125"/>
        <end position="144"/>
    </location>
</feature>
<dbReference type="OrthoDB" id="9950932at2759"/>
<dbReference type="EMBL" id="QNUK01001550">
    <property type="protein sequence ID" value="KAF5880225.1"/>
    <property type="molecule type" value="Genomic_DNA"/>
</dbReference>
<feature type="non-terminal residue" evidence="3">
    <location>
        <position position="1"/>
    </location>
</feature>
<dbReference type="SMART" id="SM01319">
    <property type="entry name" value="Tankyrase_bdg_C"/>
    <property type="match status" value="1"/>
</dbReference>
<feature type="compositionally biased region" description="Polar residues" evidence="1">
    <location>
        <begin position="76"/>
        <end position="97"/>
    </location>
</feature>
<accession>A0A8J4TVY9</accession>
<dbReference type="Proteomes" id="UP000727407">
    <property type="component" value="Unassembled WGS sequence"/>
</dbReference>
<comment type="caution">
    <text evidence="3">The sequence shown here is derived from an EMBL/GenBank/DDBJ whole genome shotgun (WGS) entry which is preliminary data.</text>
</comment>
<feature type="compositionally biased region" description="Basic and acidic residues" evidence="1">
    <location>
        <begin position="1"/>
        <end position="15"/>
    </location>
</feature>
<dbReference type="PANTHER" id="PTHR22042:SF3">
    <property type="entry name" value="RIKEN CDNA 2900026A02 GENE"/>
    <property type="match status" value="1"/>
</dbReference>
<feature type="compositionally biased region" description="Polar residues" evidence="1">
    <location>
        <begin position="16"/>
        <end position="51"/>
    </location>
</feature>
<feature type="non-terminal residue" evidence="3">
    <location>
        <position position="230"/>
    </location>
</feature>
<proteinExistence type="predicted"/>
<feature type="domain" description="Tankyrase 1-binding protein C-terminal" evidence="2">
    <location>
        <begin position="71"/>
        <end position="230"/>
    </location>
</feature>
<evidence type="ECO:0000313" key="4">
    <source>
        <dbReference type="Proteomes" id="UP000727407"/>
    </source>
</evidence>
<protein>
    <submittedName>
        <fullName evidence="3">Titin</fullName>
    </submittedName>
</protein>
<dbReference type="InterPro" id="IPR032764">
    <property type="entry name" value="Tankyrase-bd_C"/>
</dbReference>
<evidence type="ECO:0000313" key="3">
    <source>
        <dbReference type="EMBL" id="KAF5880225.1"/>
    </source>
</evidence>
<name>A0A8J4TVY9_CLAMG</name>
<feature type="region of interest" description="Disordered" evidence="1">
    <location>
        <begin position="1"/>
        <end position="230"/>
    </location>
</feature>